<feature type="region of interest" description="Disordered" evidence="1">
    <location>
        <begin position="42"/>
        <end position="74"/>
    </location>
</feature>
<protein>
    <submittedName>
        <fullName evidence="2">Uncharacterized protein</fullName>
    </submittedName>
</protein>
<name>A0A6J5MUP5_9CAUD</name>
<evidence type="ECO:0000256" key="1">
    <source>
        <dbReference type="SAM" id="MobiDB-lite"/>
    </source>
</evidence>
<sequence>MPIVRNKKTGVTSSVPAHYLGHPVLGANIELVTGEFVAAPAQKKGKPTKEQIVPEVAPDVAQPEITSKEIEDGN</sequence>
<proteinExistence type="predicted"/>
<gene>
    <name evidence="2" type="ORF">UFOVP536_16</name>
</gene>
<organism evidence="2">
    <name type="scientific">uncultured Caudovirales phage</name>
    <dbReference type="NCBI Taxonomy" id="2100421"/>
    <lineage>
        <taxon>Viruses</taxon>
        <taxon>Duplodnaviria</taxon>
        <taxon>Heunggongvirae</taxon>
        <taxon>Uroviricota</taxon>
        <taxon>Caudoviricetes</taxon>
        <taxon>Peduoviridae</taxon>
        <taxon>Maltschvirus</taxon>
        <taxon>Maltschvirus maltsch</taxon>
    </lineage>
</organism>
<reference evidence="2" key="1">
    <citation type="submission" date="2020-04" db="EMBL/GenBank/DDBJ databases">
        <authorList>
            <person name="Chiriac C."/>
            <person name="Salcher M."/>
            <person name="Ghai R."/>
            <person name="Kavagutti S V."/>
        </authorList>
    </citation>
    <scope>NUCLEOTIDE SEQUENCE</scope>
</reference>
<dbReference type="EMBL" id="LR796499">
    <property type="protein sequence ID" value="CAB4148660.1"/>
    <property type="molecule type" value="Genomic_DNA"/>
</dbReference>
<evidence type="ECO:0000313" key="2">
    <source>
        <dbReference type="EMBL" id="CAB4148660.1"/>
    </source>
</evidence>
<accession>A0A6J5MUP5</accession>